<sequence>MELKTYQSQTLDTLRRFLTKARVEGPSAAYGAIVAEPEMARRLKGFAGSYKALNGLDETPYACLRLPTGGGKTVLAAHSVNIAKETWIERDFPLVLWLVPTTTIRKQTVDALKNPRHPYRAALDEAFSGRVRVFDIGDFTQLLPHDLHSNCCVVVGTIQTLRVKDTDGRKVYAHHEMLEPHFTGVPDKMPGLETIEDGKGAGTIKFSFANLMHLHRPLMIVDEAHKAVTGLSRDMQNRVNPTAIIEFTATPRANSNILHSVSAQELKDEEMIKLPVMLAEHQTWQAAVTGAISKRAELAEDAGRERDYIRPIVLFQAQNKDEEVTVAVLRQHLIDVEGIEEHRIAVATGDQRDLDGINLFDPDCPIDFIITVEALKEGWDCSFAYVFCSVANIHSATDAEQLLGRVLRMPYAKKRSIPSLNRAYANLTSKSFSEAAHALKDRLVAMGFEEGEAEDNILPEQLDLTEGLFGHARRPQSSVTVSLDADPAAVKELEAAAPSKVRVTIGDDGKAVVKITGFLSPAEKEKLIAALPETEADGFSEQVASYEAEHLHQASPAERGETFTVPALMAWVQGELELADTDILMEYHDWSLTDHSPKLEAKDFAIQATADTFEIDIDQQRLFVKHADQSAQLLLDISVEGWSDQTLVLFLDRQVRDKFIGQGELVRWLTELVNYLTGPRNIPLSALMQCKYPLARKVKERIADIRANEREGVYQRSLFAPEAKPEISFDNGFVFTGDMFAGVRTYRGSYRFSKHFTGWDQVAAFDGADDGEELNCAKMLDSLPEVKHWVRNVPRHPGAFWLPTASGKFYPDFVAELTDGRILAVEYKGAHLTDAADTDEKRAIGTLWEKASGGKGLFLMAEKQVDGKDVRGQMLAKVR</sequence>
<keyword evidence="2" id="KW-0547">Nucleotide-binding</keyword>
<dbReference type="SUPFAM" id="SSF52540">
    <property type="entry name" value="P-loop containing nucleoside triphosphate hydrolases"/>
    <property type="match status" value="1"/>
</dbReference>
<dbReference type="PANTHER" id="PTHR47396:SF1">
    <property type="entry name" value="ATP-DEPENDENT HELICASE IRC3-RELATED"/>
    <property type="match status" value="1"/>
</dbReference>
<keyword evidence="2" id="KW-0347">Helicase</keyword>
<name>A0A931BSW8_9HYPH</name>
<dbReference type="GO" id="GO:0004386">
    <property type="term" value="F:helicase activity"/>
    <property type="evidence" value="ECO:0007669"/>
    <property type="project" value="UniProtKB-KW"/>
</dbReference>
<dbReference type="PANTHER" id="PTHR47396">
    <property type="entry name" value="TYPE I RESTRICTION ENZYME ECOKI R PROTEIN"/>
    <property type="match status" value="1"/>
</dbReference>
<dbReference type="InterPro" id="IPR027417">
    <property type="entry name" value="P-loop_NTPase"/>
</dbReference>
<evidence type="ECO:0000259" key="1">
    <source>
        <dbReference type="Pfam" id="PF04851"/>
    </source>
</evidence>
<dbReference type="Gene3D" id="3.40.50.300">
    <property type="entry name" value="P-loop containing nucleotide triphosphate hydrolases"/>
    <property type="match status" value="1"/>
</dbReference>
<dbReference type="EMBL" id="JADQDO010000007">
    <property type="protein sequence ID" value="MBF9234615.1"/>
    <property type="molecule type" value="Genomic_DNA"/>
</dbReference>
<proteinExistence type="predicted"/>
<dbReference type="AlphaFoldDB" id="A0A931BSW8"/>
<dbReference type="RefSeq" id="WP_196272604.1">
    <property type="nucleotide sequence ID" value="NZ_JADQDO010000007.1"/>
</dbReference>
<organism evidence="2 3">
    <name type="scientific">Microvirga alba</name>
    <dbReference type="NCBI Taxonomy" id="2791025"/>
    <lineage>
        <taxon>Bacteria</taxon>
        <taxon>Pseudomonadati</taxon>
        <taxon>Pseudomonadota</taxon>
        <taxon>Alphaproteobacteria</taxon>
        <taxon>Hyphomicrobiales</taxon>
        <taxon>Methylobacteriaceae</taxon>
        <taxon>Microvirga</taxon>
    </lineage>
</organism>
<keyword evidence="2" id="KW-0378">Hydrolase</keyword>
<evidence type="ECO:0000313" key="2">
    <source>
        <dbReference type="EMBL" id="MBF9234615.1"/>
    </source>
</evidence>
<protein>
    <submittedName>
        <fullName evidence="2">DEAD/DEAH box helicase family protein</fullName>
    </submittedName>
</protein>
<comment type="caution">
    <text evidence="2">The sequence shown here is derived from an EMBL/GenBank/DDBJ whole genome shotgun (WGS) entry which is preliminary data.</text>
</comment>
<accession>A0A931BSW8</accession>
<reference evidence="2" key="1">
    <citation type="submission" date="2020-11" db="EMBL/GenBank/DDBJ databases">
        <authorList>
            <person name="Kim M.K."/>
        </authorList>
    </citation>
    <scope>NUCLEOTIDE SEQUENCE</scope>
    <source>
        <strain evidence="2">BT350</strain>
    </source>
</reference>
<evidence type="ECO:0000313" key="3">
    <source>
        <dbReference type="Proteomes" id="UP000599312"/>
    </source>
</evidence>
<dbReference type="GO" id="GO:0005524">
    <property type="term" value="F:ATP binding"/>
    <property type="evidence" value="ECO:0007669"/>
    <property type="project" value="InterPro"/>
</dbReference>
<dbReference type="InterPro" id="IPR006935">
    <property type="entry name" value="Helicase/UvrB_N"/>
</dbReference>
<dbReference type="Proteomes" id="UP000599312">
    <property type="component" value="Unassembled WGS sequence"/>
</dbReference>
<dbReference type="GO" id="GO:0003677">
    <property type="term" value="F:DNA binding"/>
    <property type="evidence" value="ECO:0007669"/>
    <property type="project" value="InterPro"/>
</dbReference>
<dbReference type="GO" id="GO:0005829">
    <property type="term" value="C:cytosol"/>
    <property type="evidence" value="ECO:0007669"/>
    <property type="project" value="TreeGrafter"/>
</dbReference>
<feature type="domain" description="Helicase/UvrB N-terminal" evidence="1">
    <location>
        <begin position="2"/>
        <end position="252"/>
    </location>
</feature>
<dbReference type="Pfam" id="PF04851">
    <property type="entry name" value="ResIII"/>
    <property type="match status" value="1"/>
</dbReference>
<keyword evidence="3" id="KW-1185">Reference proteome</keyword>
<keyword evidence="2" id="KW-0067">ATP-binding</keyword>
<gene>
    <name evidence="2" type="ORF">I2H38_14650</name>
</gene>
<dbReference type="GO" id="GO:0016787">
    <property type="term" value="F:hydrolase activity"/>
    <property type="evidence" value="ECO:0007669"/>
    <property type="project" value="InterPro"/>
</dbReference>
<dbReference type="InterPro" id="IPR050742">
    <property type="entry name" value="Helicase_Restrict-Modif_Enz"/>
</dbReference>